<evidence type="ECO:0000313" key="1">
    <source>
        <dbReference type="EMBL" id="EEB46029.1"/>
    </source>
</evidence>
<dbReference type="RefSeq" id="WP_006658817.1">
    <property type="nucleotide sequence ID" value="NZ_ABXW01000046.1"/>
</dbReference>
<name>B6XEU1_9GAMM</name>
<proteinExistence type="predicted"/>
<organism evidence="1 2">
    <name type="scientific">Providencia alcalifaciens DSM 30120</name>
    <dbReference type="NCBI Taxonomy" id="520999"/>
    <lineage>
        <taxon>Bacteria</taxon>
        <taxon>Pseudomonadati</taxon>
        <taxon>Pseudomonadota</taxon>
        <taxon>Gammaproteobacteria</taxon>
        <taxon>Enterobacterales</taxon>
        <taxon>Morganellaceae</taxon>
        <taxon>Providencia</taxon>
    </lineage>
</organism>
<reference evidence="1 2" key="2">
    <citation type="submission" date="2008-10" db="EMBL/GenBank/DDBJ databases">
        <authorList>
            <person name="Fulton L."/>
            <person name="Clifton S."/>
            <person name="Fulton B."/>
            <person name="Xu J."/>
            <person name="Minx P."/>
            <person name="Pepin K.H."/>
            <person name="Johnson M."/>
            <person name="Bhonagiri V."/>
            <person name="Nash W.E."/>
            <person name="Mardis E.R."/>
            <person name="Wilson R.K."/>
        </authorList>
    </citation>
    <scope>NUCLEOTIDE SEQUENCE [LARGE SCALE GENOMIC DNA]</scope>
    <source>
        <strain evidence="1 2">DSM 30120</strain>
    </source>
</reference>
<reference evidence="1 2" key="1">
    <citation type="submission" date="2008-10" db="EMBL/GenBank/DDBJ databases">
        <title>Draft genome sequence of Providencia alcalifaciens (DSM 30120).</title>
        <authorList>
            <person name="Sudarsanam P."/>
            <person name="Ley R."/>
            <person name="Guruge J."/>
            <person name="Turnbaugh P.J."/>
            <person name="Mahowald M."/>
            <person name="Liep D."/>
            <person name="Gordon J."/>
        </authorList>
    </citation>
    <scope>NUCLEOTIDE SEQUENCE [LARGE SCALE GENOMIC DNA]</scope>
    <source>
        <strain evidence="1 2">DSM 30120</strain>
    </source>
</reference>
<dbReference type="GeneID" id="57293624"/>
<dbReference type="EMBL" id="ABXW01000046">
    <property type="protein sequence ID" value="EEB46029.1"/>
    <property type="molecule type" value="Genomic_DNA"/>
</dbReference>
<dbReference type="Proteomes" id="UP000003729">
    <property type="component" value="Unassembled WGS sequence"/>
</dbReference>
<comment type="caution">
    <text evidence="1">The sequence shown here is derived from an EMBL/GenBank/DDBJ whole genome shotgun (WGS) entry which is preliminary data.</text>
</comment>
<sequence>MELFIVIGVVVVIIYLINQNKTKVSDRTVVTHTKKIQTDDGEINIHRTQVVEQTTTQFSSKPDVNTFHSQAVQSADTVKTTKNTQPQQSYSISEKQPIVINQQPVKQITAQSQKATKNNPIDSERKKCKRCGRNLPFDKFGKSGKSDDGLTVWCRECLDAPRDTPKMKYCPKCKVRRNKTNFYPNSKRKDGLTMWCKTCMDKSK</sequence>
<protein>
    <submittedName>
        <fullName evidence="1">Uncharacterized protein</fullName>
    </submittedName>
</protein>
<evidence type="ECO:0000313" key="2">
    <source>
        <dbReference type="Proteomes" id="UP000003729"/>
    </source>
</evidence>
<dbReference type="AlphaFoldDB" id="B6XEU1"/>
<accession>B6XEU1</accession>
<gene>
    <name evidence="1" type="ORF">PROVALCAL_01872</name>
</gene>